<keyword evidence="1" id="KW-0328">Glycosyltransferase</keyword>
<dbReference type="AlphaFoldDB" id="A0A0K1Q5Y8"/>
<dbReference type="Pfam" id="PF13439">
    <property type="entry name" value="Glyco_transf_4"/>
    <property type="match status" value="1"/>
</dbReference>
<accession>A0A0K1Q5Y8</accession>
<feature type="domain" description="Glycosyltransferase subfamily 4-like N-terminal" evidence="4">
    <location>
        <begin position="13"/>
        <end position="176"/>
    </location>
</feature>
<evidence type="ECO:0000256" key="2">
    <source>
        <dbReference type="ARBA" id="ARBA00022679"/>
    </source>
</evidence>
<dbReference type="KEGG" id="llu:AKJ09_07816"/>
<dbReference type="EMBL" id="CP012333">
    <property type="protein sequence ID" value="AKV01153.1"/>
    <property type="molecule type" value="Genomic_DNA"/>
</dbReference>
<keyword evidence="6" id="KW-1185">Reference proteome</keyword>
<organism evidence="5 6">
    <name type="scientific">Labilithrix luteola</name>
    <dbReference type="NCBI Taxonomy" id="1391654"/>
    <lineage>
        <taxon>Bacteria</taxon>
        <taxon>Pseudomonadati</taxon>
        <taxon>Myxococcota</taxon>
        <taxon>Polyangia</taxon>
        <taxon>Polyangiales</taxon>
        <taxon>Labilitrichaceae</taxon>
        <taxon>Labilithrix</taxon>
    </lineage>
</organism>
<dbReference type="PANTHER" id="PTHR12526:SF510">
    <property type="entry name" value="D-INOSITOL 3-PHOSPHATE GLYCOSYLTRANSFERASE"/>
    <property type="match status" value="1"/>
</dbReference>
<dbReference type="GO" id="GO:0016757">
    <property type="term" value="F:glycosyltransferase activity"/>
    <property type="evidence" value="ECO:0007669"/>
    <property type="project" value="UniProtKB-KW"/>
</dbReference>
<feature type="domain" description="Glycosyl transferase family 1" evidence="3">
    <location>
        <begin position="188"/>
        <end position="352"/>
    </location>
</feature>
<proteinExistence type="predicted"/>
<dbReference type="PANTHER" id="PTHR12526">
    <property type="entry name" value="GLYCOSYLTRANSFERASE"/>
    <property type="match status" value="1"/>
</dbReference>
<keyword evidence="2 5" id="KW-0808">Transferase</keyword>
<evidence type="ECO:0000259" key="3">
    <source>
        <dbReference type="Pfam" id="PF00534"/>
    </source>
</evidence>
<dbReference type="Pfam" id="PF00534">
    <property type="entry name" value="Glycos_transf_1"/>
    <property type="match status" value="1"/>
</dbReference>
<gene>
    <name evidence="5" type="ORF">AKJ09_07816</name>
</gene>
<dbReference type="InterPro" id="IPR001296">
    <property type="entry name" value="Glyco_trans_1"/>
</dbReference>
<dbReference type="Proteomes" id="UP000064967">
    <property type="component" value="Chromosome"/>
</dbReference>
<reference evidence="5 6" key="1">
    <citation type="submission" date="2015-08" db="EMBL/GenBank/DDBJ databases">
        <authorList>
            <person name="Babu N.S."/>
            <person name="Beckwith C.J."/>
            <person name="Beseler K.G."/>
            <person name="Brison A."/>
            <person name="Carone J.V."/>
            <person name="Caskin T.P."/>
            <person name="Diamond M."/>
            <person name="Durham M.E."/>
            <person name="Foxe J.M."/>
            <person name="Go M."/>
            <person name="Henderson B.A."/>
            <person name="Jones I.B."/>
            <person name="McGettigan J.A."/>
            <person name="Micheletti S.J."/>
            <person name="Nasrallah M.E."/>
            <person name="Ortiz D."/>
            <person name="Piller C.R."/>
            <person name="Privatt S.R."/>
            <person name="Schneider S.L."/>
            <person name="Sharp S."/>
            <person name="Smith T.C."/>
            <person name="Stanton J.D."/>
            <person name="Ullery H.E."/>
            <person name="Wilson R.J."/>
            <person name="Serrano M.G."/>
            <person name="Buck G."/>
            <person name="Lee V."/>
            <person name="Wang Y."/>
            <person name="Carvalho R."/>
            <person name="Voegtly L."/>
            <person name="Shi R."/>
            <person name="Duckworth R."/>
            <person name="Johnson A."/>
            <person name="Loviza R."/>
            <person name="Walstead R."/>
            <person name="Shah Z."/>
            <person name="Kiflezghi M."/>
            <person name="Wade K."/>
            <person name="Ball S.L."/>
            <person name="Bradley K.W."/>
            <person name="Asai D.J."/>
            <person name="Bowman C.A."/>
            <person name="Russell D.A."/>
            <person name="Pope W.H."/>
            <person name="Jacobs-Sera D."/>
            <person name="Hendrix R.W."/>
            <person name="Hatfull G.F."/>
        </authorList>
    </citation>
    <scope>NUCLEOTIDE SEQUENCE [LARGE SCALE GENOMIC DNA]</scope>
    <source>
        <strain evidence="5 6">DSM 27648</strain>
    </source>
</reference>
<dbReference type="STRING" id="1391654.AKJ09_07816"/>
<dbReference type="InterPro" id="IPR028098">
    <property type="entry name" value="Glyco_trans_4-like_N"/>
</dbReference>
<dbReference type="Gene3D" id="3.40.50.2000">
    <property type="entry name" value="Glycogen Phosphorylase B"/>
    <property type="match status" value="2"/>
</dbReference>
<dbReference type="SUPFAM" id="SSF53756">
    <property type="entry name" value="UDP-Glycosyltransferase/glycogen phosphorylase"/>
    <property type="match status" value="1"/>
</dbReference>
<evidence type="ECO:0000259" key="4">
    <source>
        <dbReference type="Pfam" id="PF13439"/>
    </source>
</evidence>
<evidence type="ECO:0000313" key="6">
    <source>
        <dbReference type="Proteomes" id="UP000064967"/>
    </source>
</evidence>
<evidence type="ECO:0000313" key="5">
    <source>
        <dbReference type="EMBL" id="AKV01153.1"/>
    </source>
</evidence>
<sequence>MKIVLLINTMGRGGAEMQVRDVALRLARRQHEVSVISLLPFEEFEEELRAGGVRTATLGMSKGKASGRALYGLVRLLRRIRADVVHAHMYSAIIAARLARMVMGMTRPFRMAVPALIGTSHATFEVSSLRYAAYRATDRFGDLWTCVSREGLEHHVEKGAVSRDRALVVPNGIDIEAFEADDALRHRVRAQFRLDDASFVWLSVGSFRDEAKDYGNLLRAFQRVCRTSSKARLLIAGEGILLDDKKLLARELGVAENVDFLGLRRDVDALMHAADAFVLASAWEAMPVVLLEAAASGLPAVTTDVGQTRDIVNDDTGIVVPPRDDAALAEAMSRLMGLDARCRRELGNAARNHVGRDFSLDRIVDVWEQQYERLAGRGTRQVA</sequence>
<evidence type="ECO:0000256" key="1">
    <source>
        <dbReference type="ARBA" id="ARBA00022676"/>
    </source>
</evidence>
<name>A0A0K1Q5Y8_9BACT</name>
<protein>
    <submittedName>
        <fullName evidence="5">Glycosyltransferase</fullName>
    </submittedName>
</protein>